<evidence type="ECO:0000313" key="6">
    <source>
        <dbReference type="EMBL" id="MPR28596.1"/>
    </source>
</evidence>
<dbReference type="GO" id="GO:0000976">
    <property type="term" value="F:transcription cis-regulatory region binding"/>
    <property type="evidence" value="ECO:0007669"/>
    <property type="project" value="TreeGrafter"/>
</dbReference>
<dbReference type="InterPro" id="IPR032687">
    <property type="entry name" value="AraC-type_N"/>
</dbReference>
<dbReference type="GO" id="GO:0003700">
    <property type="term" value="F:DNA-binding transcription factor activity"/>
    <property type="evidence" value="ECO:0007669"/>
    <property type="project" value="InterPro"/>
</dbReference>
<proteinExistence type="predicted"/>
<reference evidence="6 7" key="1">
    <citation type="journal article" date="2019" name="Syst. Appl. Microbiol.">
        <title>Microvirga tunisiensis sp. nov., a root nodule symbiotic bacterium isolated from Lupinus micranthus and L. luteus grown in Northern Tunisia.</title>
        <authorList>
            <person name="Msaddak A."/>
            <person name="Rejili M."/>
            <person name="Duran D."/>
            <person name="Mars M."/>
            <person name="Palacios J.M."/>
            <person name="Ruiz-Argueso T."/>
            <person name="Rey L."/>
            <person name="Imperial J."/>
        </authorList>
    </citation>
    <scope>NUCLEOTIDE SEQUENCE [LARGE SCALE GENOMIC DNA]</scope>
    <source>
        <strain evidence="6 7">Lmie10</strain>
    </source>
</reference>
<dbReference type="GO" id="GO:0005829">
    <property type="term" value="C:cytosol"/>
    <property type="evidence" value="ECO:0007669"/>
    <property type="project" value="TreeGrafter"/>
</dbReference>
<evidence type="ECO:0000256" key="4">
    <source>
        <dbReference type="SAM" id="MobiDB-lite"/>
    </source>
</evidence>
<dbReference type="PANTHER" id="PTHR47894">
    <property type="entry name" value="HTH-TYPE TRANSCRIPTIONAL REGULATOR GADX"/>
    <property type="match status" value="1"/>
</dbReference>
<organism evidence="6 7">
    <name type="scientific">Microvirga tunisiensis</name>
    <dbReference type="NCBI Taxonomy" id="2108360"/>
    <lineage>
        <taxon>Bacteria</taxon>
        <taxon>Pseudomonadati</taxon>
        <taxon>Pseudomonadota</taxon>
        <taxon>Alphaproteobacteria</taxon>
        <taxon>Hyphomicrobiales</taxon>
        <taxon>Methylobacteriaceae</taxon>
        <taxon>Microvirga</taxon>
    </lineage>
</organism>
<keyword evidence="7" id="KW-1185">Reference proteome</keyword>
<dbReference type="EMBL" id="VOSK01000157">
    <property type="protein sequence ID" value="MPR28596.1"/>
    <property type="molecule type" value="Genomic_DNA"/>
</dbReference>
<dbReference type="OrthoDB" id="9805730at2"/>
<evidence type="ECO:0000256" key="2">
    <source>
        <dbReference type="ARBA" id="ARBA00023125"/>
    </source>
</evidence>
<comment type="caution">
    <text evidence="6">The sequence shown here is derived from an EMBL/GenBank/DDBJ whole genome shotgun (WGS) entry which is preliminary data.</text>
</comment>
<name>A0A5N7MX01_9HYPH</name>
<dbReference type="RefSeq" id="WP_152714992.1">
    <property type="nucleotide sequence ID" value="NZ_VOSJ01000158.1"/>
</dbReference>
<sequence>MPEVADIPLGLSSGRLPSRATQSLTTAAPARPLPAGYVQLGVAKEIAPTLREFGLDPEPIIRAAGLDPSLFEDGTNLIPHRALGRLLALSVARTLCRHFGLLVGCRATILSLGLVGRLMLHSETFGDALRGLVAHLGVQDRVVVPSLDVAGDTAVFSHAVYQPGMESGDQITDGSIACAVNAIRALLGADWAPSEVLLPRGRPVDMEPYRRHFRAPVRFDQEMAALVFPSHCLEHRIAGADPLLRTMLEERISQLKGAQGCEFSDDIRRLLRVRLTGDRCSADDIAELLTIHRRTLSRRLKDGGAGYRGITNEIRFEIARQLLRDTEVPLGQIAAALDYSEASAFTRAFRRWSGETPTAWRARHRRDGQRSSPEPRGGSSQQLSGLGRTVDEEASDRGHRITLQPIPAQVAPRSVLCGT</sequence>
<gene>
    <name evidence="6" type="ORF">FS320_26485</name>
</gene>
<evidence type="ECO:0000313" key="7">
    <source>
        <dbReference type="Proteomes" id="UP000403266"/>
    </source>
</evidence>
<dbReference type="Pfam" id="PF12833">
    <property type="entry name" value="HTH_18"/>
    <property type="match status" value="1"/>
</dbReference>
<feature type="region of interest" description="Disordered" evidence="4">
    <location>
        <begin position="359"/>
        <end position="404"/>
    </location>
</feature>
<keyword evidence="3" id="KW-0804">Transcription</keyword>
<keyword evidence="2" id="KW-0238">DNA-binding</keyword>
<accession>A0A5N7MX01</accession>
<feature type="compositionally biased region" description="Basic and acidic residues" evidence="4">
    <location>
        <begin position="389"/>
        <end position="399"/>
    </location>
</feature>
<dbReference type="PANTHER" id="PTHR47894:SF4">
    <property type="entry name" value="HTH-TYPE TRANSCRIPTIONAL REGULATOR GADX"/>
    <property type="match status" value="1"/>
</dbReference>
<dbReference type="InterPro" id="IPR018060">
    <property type="entry name" value="HTH_AraC"/>
</dbReference>
<evidence type="ECO:0000256" key="3">
    <source>
        <dbReference type="ARBA" id="ARBA00023163"/>
    </source>
</evidence>
<feature type="domain" description="HTH araC/xylS-type" evidence="5">
    <location>
        <begin position="265"/>
        <end position="363"/>
    </location>
</feature>
<evidence type="ECO:0000259" key="5">
    <source>
        <dbReference type="PROSITE" id="PS01124"/>
    </source>
</evidence>
<dbReference type="InterPro" id="IPR009057">
    <property type="entry name" value="Homeodomain-like_sf"/>
</dbReference>
<keyword evidence="1" id="KW-0805">Transcription regulation</keyword>
<dbReference type="Gene3D" id="1.10.10.60">
    <property type="entry name" value="Homeodomain-like"/>
    <property type="match status" value="1"/>
</dbReference>
<dbReference type="Proteomes" id="UP000403266">
    <property type="component" value="Unassembled WGS sequence"/>
</dbReference>
<dbReference type="SUPFAM" id="SSF46689">
    <property type="entry name" value="Homeodomain-like"/>
    <property type="match status" value="1"/>
</dbReference>
<dbReference type="AlphaFoldDB" id="A0A5N7MX01"/>
<dbReference type="SMART" id="SM00342">
    <property type="entry name" value="HTH_ARAC"/>
    <property type="match status" value="1"/>
</dbReference>
<dbReference type="PROSITE" id="PS01124">
    <property type="entry name" value="HTH_ARAC_FAMILY_2"/>
    <property type="match status" value="1"/>
</dbReference>
<evidence type="ECO:0000256" key="1">
    <source>
        <dbReference type="ARBA" id="ARBA00023015"/>
    </source>
</evidence>
<protein>
    <submittedName>
        <fullName evidence="6">AraC family transcriptional regulator</fullName>
    </submittedName>
</protein>
<feature type="compositionally biased region" description="Low complexity" evidence="4">
    <location>
        <begin position="377"/>
        <end position="387"/>
    </location>
</feature>
<dbReference type="Pfam" id="PF12625">
    <property type="entry name" value="Arabinose_bd"/>
    <property type="match status" value="1"/>
</dbReference>